<reference evidence="2 3" key="1">
    <citation type="journal article" date="2022" name="Nat. Ecol. Evol.">
        <title>A masculinizing supergene underlies an exaggerated male reproductive morph in a spider.</title>
        <authorList>
            <person name="Hendrickx F."/>
            <person name="De Corte Z."/>
            <person name="Sonet G."/>
            <person name="Van Belleghem S.M."/>
            <person name="Kostlbacher S."/>
            <person name="Vangestel C."/>
        </authorList>
    </citation>
    <scope>NUCLEOTIDE SEQUENCE [LARGE SCALE GENOMIC DNA]</scope>
    <source>
        <strain evidence="2">W744_W776</strain>
    </source>
</reference>
<dbReference type="EMBL" id="JAFNEN010000217">
    <property type="protein sequence ID" value="KAG8189386.1"/>
    <property type="molecule type" value="Genomic_DNA"/>
</dbReference>
<keyword evidence="3" id="KW-1185">Reference proteome</keyword>
<dbReference type="PANTHER" id="PTHR15379:SF2">
    <property type="entry name" value="CELL GROWTH REGULATOR WITH RING FINGER DOMAIN PROTEIN 1"/>
    <property type="match status" value="1"/>
</dbReference>
<dbReference type="GO" id="GO:0030308">
    <property type="term" value="P:negative regulation of cell growth"/>
    <property type="evidence" value="ECO:0007669"/>
    <property type="project" value="TreeGrafter"/>
</dbReference>
<comment type="caution">
    <text evidence="2">The sequence shown here is derived from an EMBL/GenBank/DDBJ whole genome shotgun (WGS) entry which is preliminary data.</text>
</comment>
<protein>
    <submittedName>
        <fullName evidence="2">Uncharacterized protein</fullName>
    </submittedName>
</protein>
<keyword evidence="1" id="KW-0812">Transmembrane</keyword>
<keyword evidence="1" id="KW-1133">Transmembrane helix</keyword>
<name>A0AAV6V0K9_9ARAC</name>
<organism evidence="2 3">
    <name type="scientific">Oedothorax gibbosus</name>
    <dbReference type="NCBI Taxonomy" id="931172"/>
    <lineage>
        <taxon>Eukaryota</taxon>
        <taxon>Metazoa</taxon>
        <taxon>Ecdysozoa</taxon>
        <taxon>Arthropoda</taxon>
        <taxon>Chelicerata</taxon>
        <taxon>Arachnida</taxon>
        <taxon>Araneae</taxon>
        <taxon>Araneomorphae</taxon>
        <taxon>Entelegynae</taxon>
        <taxon>Araneoidea</taxon>
        <taxon>Linyphiidae</taxon>
        <taxon>Erigoninae</taxon>
        <taxon>Oedothorax</taxon>
    </lineage>
</organism>
<dbReference type="InterPro" id="IPR042496">
    <property type="entry name" value="CGRF1"/>
</dbReference>
<evidence type="ECO:0000256" key="1">
    <source>
        <dbReference type="SAM" id="Phobius"/>
    </source>
</evidence>
<proteinExistence type="predicted"/>
<dbReference type="Proteomes" id="UP000827092">
    <property type="component" value="Unassembled WGS sequence"/>
</dbReference>
<keyword evidence="1" id="KW-0472">Membrane</keyword>
<feature type="transmembrane region" description="Helical" evidence="1">
    <location>
        <begin position="31"/>
        <end position="49"/>
    </location>
</feature>
<dbReference type="AlphaFoldDB" id="A0AAV6V0K9"/>
<gene>
    <name evidence="2" type="ORF">JTE90_021888</name>
</gene>
<evidence type="ECO:0000313" key="2">
    <source>
        <dbReference type="EMBL" id="KAG8189386.1"/>
    </source>
</evidence>
<evidence type="ECO:0000313" key="3">
    <source>
        <dbReference type="Proteomes" id="UP000827092"/>
    </source>
</evidence>
<sequence length="275" mass="31251">MINLTVNLSDWPDDFAEDLIPFWKKLMAESIIPLATIFFAVLFLCYLCYEMYANEGGIHYVAIERAPLTMRKVLNPFSFDVNAQSADSSDVLCTLSTTKTCLVLPFWGVPLSDLFEVLRLHDWISIKHAFSEDNTSFKNKCLASSPSIRLNSGQQEVLSFRPPPSLYEDVDPRLFLPLVIVMVVEEHEDTVENIEWPIVCVQIVIVHVPLLLENTRTGSMRNPSVVGIYVKEAHSSTIGSIKVFLGEKGYSLFCSFQRIHFQIVLDFVVDFYTIN</sequence>
<dbReference type="PANTHER" id="PTHR15379">
    <property type="entry name" value="CELL GROWTH REGULATOR WITH RING FINGER DOMAIN PROTEIN 1"/>
    <property type="match status" value="1"/>
</dbReference>
<accession>A0AAV6V0K9</accession>